<dbReference type="OrthoDB" id="121492at2157"/>
<proteinExistence type="predicted"/>
<accession>A0A100XX68</accession>
<keyword evidence="2" id="KW-1185">Reference proteome</keyword>
<protein>
    <submittedName>
        <fullName evidence="1">Biotin--protein ligase</fullName>
    </submittedName>
</protein>
<dbReference type="Proteomes" id="UP000053462">
    <property type="component" value="Unassembled WGS sequence"/>
</dbReference>
<evidence type="ECO:0000313" key="1">
    <source>
        <dbReference type="EMBL" id="KUH32843.1"/>
    </source>
</evidence>
<reference evidence="1 2" key="1">
    <citation type="submission" date="2015-10" db="EMBL/GenBank/DDBJ databases">
        <title>Draft genome sequence of Thermococcus celericrescens strain DSM 17994.</title>
        <authorList>
            <person name="Hong S.-J."/>
            <person name="Park C.-E."/>
            <person name="Shin J.-H."/>
        </authorList>
    </citation>
    <scope>NUCLEOTIDE SEQUENCE [LARGE SCALE GENOMIC DNA]</scope>
    <source>
        <strain evidence="1 2">DSM 17994</strain>
    </source>
</reference>
<dbReference type="RefSeq" id="WP_058939251.1">
    <property type="nucleotide sequence ID" value="NZ_LLYW01000029.1"/>
</dbReference>
<organism evidence="1 2">
    <name type="scientific">Thermococcus celericrescens</name>
    <dbReference type="NCBI Taxonomy" id="227598"/>
    <lineage>
        <taxon>Archaea</taxon>
        <taxon>Methanobacteriati</taxon>
        <taxon>Methanobacteriota</taxon>
        <taxon>Thermococci</taxon>
        <taxon>Thermococcales</taxon>
        <taxon>Thermococcaceae</taxon>
        <taxon>Thermococcus</taxon>
    </lineage>
</organism>
<dbReference type="GO" id="GO:0016874">
    <property type="term" value="F:ligase activity"/>
    <property type="evidence" value="ECO:0007669"/>
    <property type="project" value="UniProtKB-KW"/>
</dbReference>
<comment type="caution">
    <text evidence="1">The sequence shown here is derived from an EMBL/GenBank/DDBJ whole genome shotgun (WGS) entry which is preliminary data.</text>
</comment>
<dbReference type="PANTHER" id="PTHR38075:SF1">
    <property type="entry name" value="DUF4139 DOMAIN-CONTAINING PROTEIN"/>
    <property type="match status" value="1"/>
</dbReference>
<sequence>MRKKAIAAVGGIALIILAVFSFQGEKAAASDTTVVLYNSAKIGVVERVMEVELDEGINDVPLEELAGLDIAEVTIRPLDGGVHVLGVFSKGSTGDVYSANVGSEVEVKLRSGDTVTGKFLGFKNGKIAIEGDGYYLINPSEVVYFKAKNLGGQASVYVVLGADKAGKYNVSIIYRVSNMSWESRYKLYIGDNAKLYGYIVLNNPTAQEFKDAKVLLVAGDVQLYQKVPQPRVLYTLAEKETDQVNVGQPEKIEAFYLYKLGVVDLNPASKMMYPYINFEAPFEREYLYESWPYGGEEAVYESISFKTEKVLPAGIVEIYRETDDGSLLVGERSIEHTSKGEMLRIGIGRDYDLKGTTTMLDQRNGEGYTYYKIKITLENFGNETKTVVVRHHKWGKLLSSSIQPIDETANYIDFRVTLKPEEKKEIIFDYENRY</sequence>
<keyword evidence="1" id="KW-0436">Ligase</keyword>
<dbReference type="EMBL" id="LLYW01000029">
    <property type="protein sequence ID" value="KUH32843.1"/>
    <property type="molecule type" value="Genomic_DNA"/>
</dbReference>
<dbReference type="AlphaFoldDB" id="A0A100XX68"/>
<name>A0A100XX68_9EURY</name>
<evidence type="ECO:0000313" key="2">
    <source>
        <dbReference type="Proteomes" id="UP000053462"/>
    </source>
</evidence>
<dbReference type="PANTHER" id="PTHR38075">
    <property type="entry name" value="DUF4139 DOMAIN-CONTAINING PROTEIN"/>
    <property type="match status" value="1"/>
</dbReference>
<gene>
    <name evidence="1" type="ORF">APY94_08650</name>
</gene>